<sequence>MKIAGLLKYIFMVFGFWVIGLSPAWAQIEASPTFSYDTRHTISEIMSTMADPAAWVLWNPTEEFDDDGSFVIPDDDDFWNNLRNKAVILGEVANLINMPGRVSNNRREETAAEVVLSAEEFEALIKEQRPAWEAYSAALTNIAAQYYQAAQARDASAYDWEGGLGAQMNTVCASCHLQFWYPK</sequence>
<evidence type="ECO:0000313" key="1">
    <source>
        <dbReference type="EMBL" id="PCJ39539.1"/>
    </source>
</evidence>
<name>A0A2A5C6M1_9GAMM</name>
<protein>
    <recommendedName>
        <fullName evidence="3">Cytochrome C</fullName>
    </recommendedName>
</protein>
<comment type="caution">
    <text evidence="1">The sequence shown here is derived from an EMBL/GenBank/DDBJ whole genome shotgun (WGS) entry which is preliminary data.</text>
</comment>
<gene>
    <name evidence="1" type="ORF">COA71_13880</name>
</gene>
<dbReference type="EMBL" id="NVWI01000014">
    <property type="protein sequence ID" value="PCJ39539.1"/>
    <property type="molecule type" value="Genomic_DNA"/>
</dbReference>
<proteinExistence type="predicted"/>
<organism evidence="1 2">
    <name type="scientific">SAR86 cluster bacterium</name>
    <dbReference type="NCBI Taxonomy" id="2030880"/>
    <lineage>
        <taxon>Bacteria</taxon>
        <taxon>Pseudomonadati</taxon>
        <taxon>Pseudomonadota</taxon>
        <taxon>Gammaproteobacteria</taxon>
        <taxon>SAR86 cluster</taxon>
    </lineage>
</organism>
<evidence type="ECO:0008006" key="3">
    <source>
        <dbReference type="Google" id="ProtNLM"/>
    </source>
</evidence>
<evidence type="ECO:0000313" key="2">
    <source>
        <dbReference type="Proteomes" id="UP000228987"/>
    </source>
</evidence>
<accession>A0A2A5C6M1</accession>
<reference evidence="2" key="1">
    <citation type="submission" date="2017-08" db="EMBL/GenBank/DDBJ databases">
        <title>A dynamic microbial community with high functional redundancy inhabits the cold, oxic subseafloor aquifer.</title>
        <authorList>
            <person name="Tully B.J."/>
            <person name="Wheat C.G."/>
            <person name="Glazer B.T."/>
            <person name="Huber J.A."/>
        </authorList>
    </citation>
    <scope>NUCLEOTIDE SEQUENCE [LARGE SCALE GENOMIC DNA]</scope>
</reference>
<dbReference type="AlphaFoldDB" id="A0A2A5C6M1"/>
<dbReference type="Proteomes" id="UP000228987">
    <property type="component" value="Unassembled WGS sequence"/>
</dbReference>